<reference evidence="1" key="1">
    <citation type="submission" date="2022-07" db="EMBL/GenBank/DDBJ databases">
        <title>Genome Sequence of Phlebia brevispora.</title>
        <authorList>
            <person name="Buettner E."/>
        </authorList>
    </citation>
    <scope>NUCLEOTIDE SEQUENCE</scope>
    <source>
        <strain evidence="1">MPL23</strain>
    </source>
</reference>
<evidence type="ECO:0000313" key="1">
    <source>
        <dbReference type="EMBL" id="KAJ3526677.1"/>
    </source>
</evidence>
<comment type="caution">
    <text evidence="1">The sequence shown here is derived from an EMBL/GenBank/DDBJ whole genome shotgun (WGS) entry which is preliminary data.</text>
</comment>
<sequence>MDNVNDDGFTPRLPKPIKRPCERCLTSIDTRIEPLRERVGKHGQKVREVCMACWDHYEEKEAKEAREGMNTEARGNIGFTEVQPVALHTTTAFSVADMRKGNAAAQRAASNHGDNMYPSRRFGAGYHDGHNAERYKPTGRVQTDMPPPPLPSNNHRSVAKITKGYTGNHREYEAHRAHAQQKVSSGQPAIHIGERKMSVLFAMHFEKAGKSGNYLLGNIEQEVELLPQ</sequence>
<name>A0ACC1RVL0_9APHY</name>
<proteinExistence type="predicted"/>
<gene>
    <name evidence="1" type="ORF">NM688_g8231</name>
</gene>
<accession>A0ACC1RVL0</accession>
<dbReference type="Proteomes" id="UP001148662">
    <property type="component" value="Unassembled WGS sequence"/>
</dbReference>
<organism evidence="1 2">
    <name type="scientific">Phlebia brevispora</name>
    <dbReference type="NCBI Taxonomy" id="194682"/>
    <lineage>
        <taxon>Eukaryota</taxon>
        <taxon>Fungi</taxon>
        <taxon>Dikarya</taxon>
        <taxon>Basidiomycota</taxon>
        <taxon>Agaricomycotina</taxon>
        <taxon>Agaricomycetes</taxon>
        <taxon>Polyporales</taxon>
        <taxon>Meruliaceae</taxon>
        <taxon>Phlebia</taxon>
    </lineage>
</organism>
<protein>
    <submittedName>
        <fullName evidence="1">Uncharacterized protein</fullName>
    </submittedName>
</protein>
<dbReference type="EMBL" id="JANHOG010002146">
    <property type="protein sequence ID" value="KAJ3526677.1"/>
    <property type="molecule type" value="Genomic_DNA"/>
</dbReference>
<evidence type="ECO:0000313" key="2">
    <source>
        <dbReference type="Proteomes" id="UP001148662"/>
    </source>
</evidence>
<keyword evidence="2" id="KW-1185">Reference proteome</keyword>